<dbReference type="Pfam" id="PF20930">
    <property type="entry name" value="Dicer_PBD"/>
    <property type="match status" value="1"/>
</dbReference>
<keyword evidence="4" id="KW-0347">Helicase</keyword>
<accession>A0A812AMB1</accession>
<evidence type="ECO:0000259" key="8">
    <source>
        <dbReference type="PROSITE" id="PS50142"/>
    </source>
</evidence>
<evidence type="ECO:0000256" key="6">
    <source>
        <dbReference type="SAM" id="MobiDB-lite"/>
    </source>
</evidence>
<feature type="region of interest" description="Disordered" evidence="6">
    <location>
        <begin position="187"/>
        <end position="208"/>
    </location>
</feature>
<feature type="transmembrane region" description="Helical" evidence="7">
    <location>
        <begin position="1024"/>
        <end position="1045"/>
    </location>
</feature>
<reference evidence="9" key="1">
    <citation type="submission" date="2021-01" db="EMBL/GenBank/DDBJ databases">
        <authorList>
            <person name="Li R."/>
            <person name="Bekaert M."/>
        </authorList>
    </citation>
    <scope>NUCLEOTIDE SEQUENCE</scope>
    <source>
        <strain evidence="9">Farmed</strain>
    </source>
</reference>
<feature type="transmembrane region" description="Helical" evidence="7">
    <location>
        <begin position="999"/>
        <end position="1018"/>
    </location>
</feature>
<dbReference type="SUPFAM" id="SSF69065">
    <property type="entry name" value="RNase III domain-like"/>
    <property type="match status" value="1"/>
</dbReference>
<evidence type="ECO:0000256" key="7">
    <source>
        <dbReference type="SAM" id="Phobius"/>
    </source>
</evidence>
<dbReference type="CDD" id="cd15903">
    <property type="entry name" value="Dicer_PBD"/>
    <property type="match status" value="1"/>
</dbReference>
<sequence length="1211" mass="141442">MLETTFHSTAETSTLVFSERHGTSPKEALYECNNDFDEIQQMPDVAFILQEALLFIDKCILSEKELENCKDPLQVPRTVLSECLNILDVLGPWCANHIAEMFIKQLDKLITHEQSEISKILLRYTATQLRFVTKIFEKLFNIGYCIDEFLQFVTPKVIKLVNILRSYKPEFEFVILRDEEADGILDSDDDTIDDMSDSDDCDSSGHQSKDLHITLKHPTARGENSDADPLEQDEEKKLCGLIFVDSISIINRYCAKLPSDAFTYLTPKCSVEQTDFKNHLYYVATLKLPINSPVKKEVKVGELDDHFLPVGKEILKYEEKEALKDPLKYGEDGEWEEEEEEEEMVGCPRPGTTKRKQYYFKKAADALMSCHIEVGSPSHHLPADAAVTTNSSTQCPSPSQDNQLQEHSKSQHCQSLSSEEQVKAQDSGPIFSSLKSIAHSEDHTIKKMASLAFTSPPDCKASTNMKSDPLIPFTTENSNSCIQNTMVQSPPSTKKAAMSELGKNVPPSSTTDNNANCDIPPTQKRDLNADVFQNVTSFCGESAQLDTSKISDYCIIADKTNANSIYSYASSQENKTASPLLPPSPPPQICCPPLLLDTDIELSSFIGPSPCVILQALTMSNANDFFSLERLETIGDSFLKYAITVYLYCQYPGIHEGKLSYLRSKQVSNYNLYRLGRKKGLPERMVSAKFEPYENWLPPGYVINEERRRGPVHKVHITSSNGKFEGRSLNSRLNGDILDGGDCFPKIEESKYSVYNSVETTVKSNDDSMNFIKDFDDNFPSHNFSSFFLSLFSFFFFFFLFFLPFSFFFLFLFSFFFFFLSLLSFFFSFSFSFFSHFSFFSFFFFLSLFLFSFTVSFFFHCFFFLSIFLFSFYFSFSFLFFLSPFSFLFLLFLSLFSFSFLFFLSPFSFFSLLFLFSFSFLFFLSPFSFLFFLSFFLFLFLFFLSFSLFLSFSFSFFFSFSLFLSSFSFSFFFLSFFLFSLFSFFFFFLFLLSLSPFSFSFSFSFFFLSFSFLSLFFFPFSFSFSFFFLFFSFTFFFLFFLSLFLHSYSLFLHSYSLFLHSYSLFLSFFFPFSFSLFFLFLFLFSLFSYFFSFFFLFFFLFFLSLFLSLFPFSSFSFSFFFFLFFLFLLSLFPFSSFSFSFFFFLFFFFLSFFFFLFLFSFFFLFLLILFFFLFSFFFPFSFFFFLLSFSFYFLFLFSLFLFSLFSFFFLF</sequence>
<feature type="transmembrane region" description="Helical" evidence="7">
    <location>
        <begin position="930"/>
        <end position="963"/>
    </location>
</feature>
<gene>
    <name evidence="9" type="ORF">SPHA_1130</name>
</gene>
<keyword evidence="7" id="KW-0472">Membrane</keyword>
<feature type="transmembrane region" description="Helical" evidence="7">
    <location>
        <begin position="810"/>
        <end position="834"/>
    </location>
</feature>
<feature type="transmembrane region" description="Helical" evidence="7">
    <location>
        <begin position="1141"/>
        <end position="1159"/>
    </location>
</feature>
<dbReference type="InterPro" id="IPR005034">
    <property type="entry name" value="Dicer_dimerisation"/>
</dbReference>
<dbReference type="GO" id="GO:0005634">
    <property type="term" value="C:nucleus"/>
    <property type="evidence" value="ECO:0007669"/>
    <property type="project" value="TreeGrafter"/>
</dbReference>
<evidence type="ECO:0000256" key="1">
    <source>
        <dbReference type="ARBA" id="ARBA00022737"/>
    </source>
</evidence>
<feature type="transmembrane region" description="Helical" evidence="7">
    <location>
        <begin position="784"/>
        <end position="803"/>
    </location>
</feature>
<comment type="caution">
    <text evidence="9">The sequence shown here is derived from an EMBL/GenBank/DDBJ whole genome shotgun (WGS) entry which is preliminary data.</text>
</comment>
<feature type="compositionally biased region" description="Polar residues" evidence="6">
    <location>
        <begin position="387"/>
        <end position="403"/>
    </location>
</feature>
<evidence type="ECO:0000256" key="5">
    <source>
        <dbReference type="ARBA" id="ARBA00022840"/>
    </source>
</evidence>
<feature type="transmembrane region" description="Helical" evidence="7">
    <location>
        <begin position="900"/>
        <end position="923"/>
    </location>
</feature>
<dbReference type="EMBL" id="CAHIKZ030000030">
    <property type="protein sequence ID" value="CAE1142787.1"/>
    <property type="molecule type" value="Genomic_DNA"/>
</dbReference>
<feature type="transmembrane region" description="Helical" evidence="7">
    <location>
        <begin position="1057"/>
        <end position="1083"/>
    </location>
</feature>
<keyword evidence="7" id="KW-0812">Transmembrane</keyword>
<feature type="transmembrane region" description="Helical" evidence="7">
    <location>
        <begin position="1164"/>
        <end position="1185"/>
    </location>
</feature>
<dbReference type="GO" id="GO:0004530">
    <property type="term" value="F:deoxyribonuclease I activity"/>
    <property type="evidence" value="ECO:0007669"/>
    <property type="project" value="TreeGrafter"/>
</dbReference>
<feature type="region of interest" description="Disordered" evidence="6">
    <location>
        <begin position="381"/>
        <end position="427"/>
    </location>
</feature>
<keyword evidence="3 9" id="KW-0378">Hydrolase</keyword>
<dbReference type="CDD" id="cd00593">
    <property type="entry name" value="RIBOc"/>
    <property type="match status" value="1"/>
</dbReference>
<dbReference type="Gene3D" id="3.30.160.380">
    <property type="entry name" value="Dicer dimerisation domain"/>
    <property type="match status" value="1"/>
</dbReference>
<proteinExistence type="predicted"/>
<dbReference type="InterPro" id="IPR048513">
    <property type="entry name" value="Dicer_PBD"/>
</dbReference>
<dbReference type="GO" id="GO:0003723">
    <property type="term" value="F:RNA binding"/>
    <property type="evidence" value="ECO:0007669"/>
    <property type="project" value="TreeGrafter"/>
</dbReference>
<dbReference type="AlphaFoldDB" id="A0A812AMB1"/>
<feature type="transmembrane region" description="Helical" evidence="7">
    <location>
        <begin position="969"/>
        <end position="992"/>
    </location>
</feature>
<dbReference type="EC" id="3.1.26.-" evidence="9"/>
<feature type="transmembrane region" description="Helical" evidence="7">
    <location>
        <begin position="840"/>
        <end position="865"/>
    </location>
</feature>
<evidence type="ECO:0000313" key="10">
    <source>
        <dbReference type="Proteomes" id="UP000597762"/>
    </source>
</evidence>
<dbReference type="SMART" id="SM00535">
    <property type="entry name" value="RIBOc"/>
    <property type="match status" value="1"/>
</dbReference>
<dbReference type="PROSITE" id="PS50142">
    <property type="entry name" value="RNASE_3_2"/>
    <property type="match status" value="1"/>
</dbReference>
<keyword evidence="2" id="KW-0547">Nucleotide-binding</keyword>
<feature type="compositionally biased region" description="Polar residues" evidence="6">
    <location>
        <begin position="410"/>
        <end position="419"/>
    </location>
</feature>
<evidence type="ECO:0000313" key="9">
    <source>
        <dbReference type="EMBL" id="CAE1142787.1"/>
    </source>
</evidence>
<name>A0A812AMB1_ACAPH</name>
<keyword evidence="5" id="KW-0067">ATP-binding</keyword>
<feature type="domain" description="RNase III" evidence="8">
    <location>
        <begin position="612"/>
        <end position="741"/>
    </location>
</feature>
<evidence type="ECO:0000256" key="4">
    <source>
        <dbReference type="ARBA" id="ARBA00022806"/>
    </source>
</evidence>
<keyword evidence="7" id="KW-1133">Transmembrane helix</keyword>
<dbReference type="InterPro" id="IPR038248">
    <property type="entry name" value="Dicer_dimer_sf"/>
</dbReference>
<dbReference type="GO" id="GO:0031054">
    <property type="term" value="P:pre-miRNA processing"/>
    <property type="evidence" value="ECO:0007669"/>
    <property type="project" value="TreeGrafter"/>
</dbReference>
<feature type="transmembrane region" description="Helical" evidence="7">
    <location>
        <begin position="1117"/>
        <end position="1135"/>
    </location>
</feature>
<dbReference type="GO" id="GO:0005524">
    <property type="term" value="F:ATP binding"/>
    <property type="evidence" value="ECO:0007669"/>
    <property type="project" value="UniProtKB-KW"/>
</dbReference>
<feature type="transmembrane region" description="Helical" evidence="7">
    <location>
        <begin position="1089"/>
        <end position="1110"/>
    </location>
</feature>
<dbReference type="GO" id="GO:0005737">
    <property type="term" value="C:cytoplasm"/>
    <property type="evidence" value="ECO:0007669"/>
    <property type="project" value="TreeGrafter"/>
</dbReference>
<dbReference type="GO" id="GO:0006309">
    <property type="term" value="P:apoptotic DNA fragmentation"/>
    <property type="evidence" value="ECO:0007669"/>
    <property type="project" value="TreeGrafter"/>
</dbReference>
<dbReference type="GO" id="GO:0030422">
    <property type="term" value="P:siRNA processing"/>
    <property type="evidence" value="ECO:0007669"/>
    <property type="project" value="TreeGrafter"/>
</dbReference>
<feature type="transmembrane region" description="Helical" evidence="7">
    <location>
        <begin position="872"/>
        <end position="894"/>
    </location>
</feature>
<keyword evidence="10" id="KW-1185">Reference proteome</keyword>
<evidence type="ECO:0000256" key="2">
    <source>
        <dbReference type="ARBA" id="ARBA00022741"/>
    </source>
</evidence>
<protein>
    <submittedName>
        <fullName evidence="9">DICER1</fullName>
        <ecNumber evidence="9">3.1.26.-</ecNumber>
    </submittedName>
</protein>
<dbReference type="GO" id="GO:0004525">
    <property type="term" value="F:ribonuclease III activity"/>
    <property type="evidence" value="ECO:0007669"/>
    <property type="project" value="InterPro"/>
</dbReference>
<dbReference type="GO" id="GO:0004386">
    <property type="term" value="F:helicase activity"/>
    <property type="evidence" value="ECO:0007669"/>
    <property type="project" value="UniProtKB-KW"/>
</dbReference>
<dbReference type="PANTHER" id="PTHR14950">
    <property type="entry name" value="DICER-RELATED"/>
    <property type="match status" value="1"/>
</dbReference>
<dbReference type="PANTHER" id="PTHR14950:SF37">
    <property type="entry name" value="ENDORIBONUCLEASE DICER"/>
    <property type="match status" value="1"/>
</dbReference>
<dbReference type="Pfam" id="PF00636">
    <property type="entry name" value="Ribonuclease_3"/>
    <property type="match status" value="1"/>
</dbReference>
<dbReference type="InterPro" id="IPR000999">
    <property type="entry name" value="RNase_III_dom"/>
</dbReference>
<dbReference type="Proteomes" id="UP000597762">
    <property type="component" value="Unassembled WGS sequence"/>
</dbReference>
<dbReference type="OrthoDB" id="2392202at2759"/>
<dbReference type="InterPro" id="IPR036389">
    <property type="entry name" value="RNase_III_sf"/>
</dbReference>
<evidence type="ECO:0000256" key="3">
    <source>
        <dbReference type="ARBA" id="ARBA00022801"/>
    </source>
</evidence>
<dbReference type="Gene3D" id="1.10.1520.10">
    <property type="entry name" value="Ribonuclease III domain"/>
    <property type="match status" value="1"/>
</dbReference>
<organism evidence="9 10">
    <name type="scientific">Acanthosepion pharaonis</name>
    <name type="common">Pharaoh cuttlefish</name>
    <name type="synonym">Sepia pharaonis</name>
    <dbReference type="NCBI Taxonomy" id="158019"/>
    <lineage>
        <taxon>Eukaryota</taxon>
        <taxon>Metazoa</taxon>
        <taxon>Spiralia</taxon>
        <taxon>Lophotrochozoa</taxon>
        <taxon>Mollusca</taxon>
        <taxon>Cephalopoda</taxon>
        <taxon>Coleoidea</taxon>
        <taxon>Decapodiformes</taxon>
        <taxon>Sepiida</taxon>
        <taxon>Sepiina</taxon>
        <taxon>Sepiidae</taxon>
        <taxon>Acanthosepion</taxon>
    </lineage>
</organism>
<feature type="compositionally biased region" description="Acidic residues" evidence="6">
    <location>
        <begin position="187"/>
        <end position="202"/>
    </location>
</feature>
<keyword evidence="1" id="KW-0677">Repeat</keyword>
<feature type="transmembrane region" description="Helical" evidence="7">
    <location>
        <begin position="1191"/>
        <end position="1210"/>
    </location>
</feature>
<dbReference type="Pfam" id="PF03368">
    <property type="entry name" value="Dicer_dimer"/>
    <property type="match status" value="1"/>
</dbReference>